<reference evidence="19 20" key="1">
    <citation type="submission" date="2019-09" db="EMBL/GenBank/DDBJ databases">
        <authorList>
            <consortium name="DOE Joint Genome Institute"/>
            <person name="Mondo S.J."/>
            <person name="Navarro-Mendoza M.I."/>
            <person name="Perez-Arques C."/>
            <person name="Panchal S."/>
            <person name="Nicolas F.E."/>
            <person name="Ganguly P."/>
            <person name="Pangilinan J."/>
            <person name="Grigoriev I."/>
            <person name="Heitman J."/>
            <person name="Sanya K."/>
            <person name="Garre V."/>
        </authorList>
    </citation>
    <scope>NUCLEOTIDE SEQUENCE [LARGE SCALE GENOMIC DNA]</scope>
    <source>
        <strain evidence="19 20">MU402</strain>
    </source>
</reference>
<dbReference type="GO" id="GO:0005783">
    <property type="term" value="C:endoplasmic reticulum"/>
    <property type="evidence" value="ECO:0007669"/>
    <property type="project" value="TreeGrafter"/>
</dbReference>
<evidence type="ECO:0000256" key="12">
    <source>
        <dbReference type="ARBA" id="ARBA00022989"/>
    </source>
</evidence>
<evidence type="ECO:0000256" key="17">
    <source>
        <dbReference type="SAM" id="MobiDB-lite"/>
    </source>
</evidence>
<keyword evidence="6" id="KW-0813">Transport</keyword>
<evidence type="ECO:0000256" key="8">
    <source>
        <dbReference type="ARBA" id="ARBA00022692"/>
    </source>
</evidence>
<evidence type="ECO:0000256" key="9">
    <source>
        <dbReference type="ARBA" id="ARBA00022701"/>
    </source>
</evidence>
<feature type="transmembrane region" description="Helical" evidence="18">
    <location>
        <begin position="490"/>
        <end position="513"/>
    </location>
</feature>
<dbReference type="GO" id="GO:0015031">
    <property type="term" value="P:protein transport"/>
    <property type="evidence" value="ECO:0007669"/>
    <property type="project" value="UniProtKB-KW"/>
</dbReference>
<dbReference type="GO" id="GO:0005634">
    <property type="term" value="C:nucleus"/>
    <property type="evidence" value="ECO:0007669"/>
    <property type="project" value="UniProtKB-SubCell"/>
</dbReference>
<dbReference type="InterPro" id="IPR001372">
    <property type="entry name" value="Dynein_light_chain_typ-1/2"/>
</dbReference>
<dbReference type="GO" id="GO:0030286">
    <property type="term" value="C:dynein complex"/>
    <property type="evidence" value="ECO:0007669"/>
    <property type="project" value="UniProtKB-KW"/>
</dbReference>
<protein>
    <recommendedName>
        <fullName evidence="5">Dynein light chain 1, cytoplasmic</fullName>
    </recommendedName>
</protein>
<evidence type="ECO:0000256" key="2">
    <source>
        <dbReference type="ARBA" id="ARBA00004141"/>
    </source>
</evidence>
<name>A0A8H4B742_MUCCL</name>
<evidence type="ECO:0000256" key="13">
    <source>
        <dbReference type="ARBA" id="ARBA00023017"/>
    </source>
</evidence>
<dbReference type="PANTHER" id="PTHR31794:SF2">
    <property type="entry name" value="AUXIN EFFLUX TRANSPORTER FAMILY PROTEIN (EUROFUNG)"/>
    <property type="match status" value="1"/>
</dbReference>
<proteinExistence type="inferred from homology"/>
<keyword evidence="16" id="KW-0539">Nucleus</keyword>
<dbReference type="Pfam" id="PF01221">
    <property type="entry name" value="Dynein_light"/>
    <property type="match status" value="1"/>
</dbReference>
<feature type="transmembrane region" description="Helical" evidence="18">
    <location>
        <begin position="136"/>
        <end position="158"/>
    </location>
</feature>
<evidence type="ECO:0000256" key="11">
    <source>
        <dbReference type="ARBA" id="ARBA00022927"/>
    </source>
</evidence>
<keyword evidence="9" id="KW-0493">Microtubule</keyword>
<dbReference type="FunFam" id="3.30.740.10:FF:000005">
    <property type="entry name" value="Dynein light chain"/>
    <property type="match status" value="1"/>
</dbReference>
<evidence type="ECO:0000256" key="15">
    <source>
        <dbReference type="ARBA" id="ARBA00023212"/>
    </source>
</evidence>
<keyword evidence="8 18" id="KW-0812">Transmembrane</keyword>
<keyword evidence="7" id="KW-0963">Cytoplasm</keyword>
<feature type="transmembrane region" description="Helical" evidence="18">
    <location>
        <begin position="348"/>
        <end position="367"/>
    </location>
</feature>
<evidence type="ECO:0000256" key="5">
    <source>
        <dbReference type="ARBA" id="ARBA00015062"/>
    </source>
</evidence>
<dbReference type="GO" id="GO:0016020">
    <property type="term" value="C:membrane"/>
    <property type="evidence" value="ECO:0007669"/>
    <property type="project" value="UniProtKB-SubCell"/>
</dbReference>
<feature type="compositionally biased region" description="Polar residues" evidence="17">
    <location>
        <begin position="260"/>
        <end position="272"/>
    </location>
</feature>
<organism evidence="19 20">
    <name type="scientific">Mucor circinelloides f. lusitanicus</name>
    <name type="common">Mucor racemosus var. lusitanicus</name>
    <dbReference type="NCBI Taxonomy" id="29924"/>
    <lineage>
        <taxon>Eukaryota</taxon>
        <taxon>Fungi</taxon>
        <taxon>Fungi incertae sedis</taxon>
        <taxon>Mucoromycota</taxon>
        <taxon>Mucoromycotina</taxon>
        <taxon>Mucoromycetes</taxon>
        <taxon>Mucorales</taxon>
        <taxon>Mucorineae</taxon>
        <taxon>Mucoraceae</taxon>
        <taxon>Mucor</taxon>
    </lineage>
</organism>
<dbReference type="SUPFAM" id="SSF54648">
    <property type="entry name" value="DLC"/>
    <property type="match status" value="1"/>
</dbReference>
<feature type="transmembrane region" description="Helical" evidence="18">
    <location>
        <begin position="455"/>
        <end position="478"/>
    </location>
</feature>
<gene>
    <name evidence="19" type="ORF">FB192DRAFT_1292462</name>
</gene>
<keyword evidence="15" id="KW-0206">Cytoskeleton</keyword>
<evidence type="ECO:0000256" key="3">
    <source>
        <dbReference type="ARBA" id="ARBA00004245"/>
    </source>
</evidence>
<evidence type="ECO:0000256" key="18">
    <source>
        <dbReference type="SAM" id="Phobius"/>
    </source>
</evidence>
<dbReference type="GO" id="GO:0005874">
    <property type="term" value="C:microtubule"/>
    <property type="evidence" value="ECO:0007669"/>
    <property type="project" value="UniProtKB-KW"/>
</dbReference>
<dbReference type="GO" id="GO:0007017">
    <property type="term" value="P:microtubule-based process"/>
    <property type="evidence" value="ECO:0007669"/>
    <property type="project" value="InterPro"/>
</dbReference>
<keyword evidence="10" id="KW-0509">mRNA transport</keyword>
<dbReference type="Gene3D" id="3.30.740.10">
    <property type="entry name" value="Protein Inhibitor Of Neuronal Nitric Oxide Synthase"/>
    <property type="match status" value="1"/>
</dbReference>
<dbReference type="Proteomes" id="UP000469890">
    <property type="component" value="Unassembled WGS sequence"/>
</dbReference>
<sequence>MSDTKAVVKSVDMSEEMQQEAIECSTQALEKYNIEKDIAAHIKREFDRKYGPTWHCVVGRNFGSFVTHGKMQFNRRKRAILQVMVVVFFGSVLAKYGYFNMDKQRWLSKLNLVFFTPCLLFSNIASVISFQKLLAFWPIPVFYLTFALLNYTSSQLITRLAGLSPAYRRFVLACVMFSNSNSLPIATISSLAVSEAAHILFWGDDDTPESVAARGISYTLFFAIFGNLIRWSYGYQLLQKHEDDDSIADNRTVNEEEQVETMQSTYHSFDNGSSSSSSSTSGDYLTTARDGMPPRQLSAVTITVADENTTLLPQTNTKSSKKIDTMAVPEPLYKRIAKRINGFMSPPLYAAFFALLVGLSPLKPILYDKQSFLYPSFTKAVEGCGKAAVPLILTCLGAQLVSIQESQHPASPQMKKPVALAIAIRMGLMPFLVVPIVVLFVLYGSQFSTLASDPVFITMMIVLGCTPTAINLVQITQVNNIFEEEMLRMLFWSYGVVCVPICTFVVFLALNVVDRML</sequence>
<feature type="transmembrane region" description="Helical" evidence="18">
    <location>
        <begin position="418"/>
        <end position="443"/>
    </location>
</feature>
<evidence type="ECO:0000256" key="14">
    <source>
        <dbReference type="ARBA" id="ARBA00023136"/>
    </source>
</evidence>
<evidence type="ECO:0000256" key="7">
    <source>
        <dbReference type="ARBA" id="ARBA00022490"/>
    </source>
</evidence>
<evidence type="ECO:0000256" key="4">
    <source>
        <dbReference type="ARBA" id="ARBA00010156"/>
    </source>
</evidence>
<evidence type="ECO:0000256" key="10">
    <source>
        <dbReference type="ARBA" id="ARBA00022816"/>
    </source>
</evidence>
<dbReference type="InterPro" id="IPR004776">
    <property type="entry name" value="Mem_transp_PIN-like"/>
</dbReference>
<comment type="similarity">
    <text evidence="4">Belongs to the dynein light chain family.</text>
</comment>
<feature type="transmembrane region" description="Helical" evidence="18">
    <location>
        <begin position="170"/>
        <end position="191"/>
    </location>
</feature>
<keyword evidence="13" id="KW-0243">Dynein</keyword>
<feature type="transmembrane region" description="Helical" evidence="18">
    <location>
        <begin position="211"/>
        <end position="229"/>
    </location>
</feature>
<evidence type="ECO:0000256" key="6">
    <source>
        <dbReference type="ARBA" id="ARBA00022448"/>
    </source>
</evidence>
<feature type="region of interest" description="Disordered" evidence="17">
    <location>
        <begin position="248"/>
        <end position="289"/>
    </location>
</feature>
<evidence type="ECO:0000256" key="16">
    <source>
        <dbReference type="ARBA" id="ARBA00023242"/>
    </source>
</evidence>
<keyword evidence="11" id="KW-0653">Protein transport</keyword>
<feature type="transmembrane region" description="Helical" evidence="18">
    <location>
        <begin position="110"/>
        <end position="130"/>
    </location>
</feature>
<dbReference type="GO" id="GO:0051028">
    <property type="term" value="P:mRNA transport"/>
    <property type="evidence" value="ECO:0007669"/>
    <property type="project" value="UniProtKB-KW"/>
</dbReference>
<dbReference type="PANTHER" id="PTHR31794">
    <property type="entry name" value="AUXIN EFFLUX TRANSPORTER FAMILY PROTEIN (EUROFUNG)"/>
    <property type="match status" value="1"/>
</dbReference>
<dbReference type="CDD" id="cd21452">
    <property type="entry name" value="DLC-like_DYNLL1_DYNLL2"/>
    <property type="match status" value="1"/>
</dbReference>
<comment type="caution">
    <text evidence="19">The sequence shown here is derived from an EMBL/GenBank/DDBJ whole genome shotgun (WGS) entry which is preliminary data.</text>
</comment>
<dbReference type="InterPro" id="IPR037177">
    <property type="entry name" value="DLC_sf"/>
</dbReference>
<dbReference type="Pfam" id="PF03547">
    <property type="entry name" value="Mem_trans"/>
    <property type="match status" value="1"/>
</dbReference>
<accession>A0A8H4B742</accession>
<evidence type="ECO:0000313" key="20">
    <source>
        <dbReference type="Proteomes" id="UP000469890"/>
    </source>
</evidence>
<evidence type="ECO:0000313" key="19">
    <source>
        <dbReference type="EMBL" id="KAF1796540.1"/>
    </source>
</evidence>
<dbReference type="GO" id="GO:0055085">
    <property type="term" value="P:transmembrane transport"/>
    <property type="evidence" value="ECO:0007669"/>
    <property type="project" value="InterPro"/>
</dbReference>
<evidence type="ECO:0000256" key="1">
    <source>
        <dbReference type="ARBA" id="ARBA00004123"/>
    </source>
</evidence>
<dbReference type="SMART" id="SM01375">
    <property type="entry name" value="Dynein_light"/>
    <property type="match status" value="1"/>
</dbReference>
<keyword evidence="14 18" id="KW-0472">Membrane</keyword>
<keyword evidence="12 18" id="KW-1133">Transmembrane helix</keyword>
<feature type="transmembrane region" description="Helical" evidence="18">
    <location>
        <begin position="79"/>
        <end position="98"/>
    </location>
</feature>
<dbReference type="EMBL" id="JAAECE010000012">
    <property type="protein sequence ID" value="KAF1796540.1"/>
    <property type="molecule type" value="Genomic_DNA"/>
</dbReference>
<comment type="subcellular location">
    <subcellularLocation>
        <location evidence="3">Cytoplasm</location>
        <location evidence="3">Cytoskeleton</location>
    </subcellularLocation>
    <subcellularLocation>
        <location evidence="2">Membrane</location>
        <topology evidence="2">Multi-pass membrane protein</topology>
    </subcellularLocation>
    <subcellularLocation>
        <location evidence="1">Nucleus</location>
    </subcellularLocation>
</comment>
<dbReference type="AlphaFoldDB" id="A0A8H4B742"/>